<proteinExistence type="predicted"/>
<dbReference type="PANTHER" id="PTHR34606">
    <property type="entry name" value="BON DOMAIN-CONTAINING PROTEIN"/>
    <property type="match status" value="1"/>
</dbReference>
<protein>
    <recommendedName>
        <fullName evidence="5">Osmotically-inducible protein Y</fullName>
    </recommendedName>
</protein>
<dbReference type="SMART" id="SM00749">
    <property type="entry name" value="BON"/>
    <property type="match status" value="1"/>
</dbReference>
<dbReference type="OrthoDB" id="7360581at2"/>
<dbReference type="RefSeq" id="WP_087282812.1">
    <property type="nucleotide sequence ID" value="NZ_CP021455.1"/>
</dbReference>
<organism evidence="8 9">
    <name type="scientific">Comamonas serinivorans</name>
    <dbReference type="NCBI Taxonomy" id="1082851"/>
    <lineage>
        <taxon>Bacteria</taxon>
        <taxon>Pseudomonadati</taxon>
        <taxon>Pseudomonadota</taxon>
        <taxon>Betaproteobacteria</taxon>
        <taxon>Burkholderiales</taxon>
        <taxon>Comamonadaceae</taxon>
        <taxon>Comamonas</taxon>
    </lineage>
</organism>
<dbReference type="Proteomes" id="UP000196138">
    <property type="component" value="Chromosome"/>
</dbReference>
<evidence type="ECO:0000256" key="6">
    <source>
        <dbReference type="SAM" id="SignalP"/>
    </source>
</evidence>
<dbReference type="InterPro" id="IPR051686">
    <property type="entry name" value="Lipoprotein_DolP"/>
</dbReference>
<evidence type="ECO:0000256" key="2">
    <source>
        <dbReference type="ARBA" id="ARBA00022729"/>
    </source>
</evidence>
<dbReference type="Pfam" id="PF04972">
    <property type="entry name" value="BON"/>
    <property type="match status" value="1"/>
</dbReference>
<feature type="domain" description="BON" evidence="7">
    <location>
        <begin position="41"/>
        <end position="109"/>
    </location>
</feature>
<feature type="chain" id="PRO_5013050231" description="Osmotically-inducible protein Y" evidence="6">
    <location>
        <begin position="26"/>
        <end position="109"/>
    </location>
</feature>
<evidence type="ECO:0000313" key="9">
    <source>
        <dbReference type="Proteomes" id="UP000196138"/>
    </source>
</evidence>
<evidence type="ECO:0000256" key="5">
    <source>
        <dbReference type="ARBA" id="ARBA00070588"/>
    </source>
</evidence>
<evidence type="ECO:0000256" key="1">
    <source>
        <dbReference type="ARBA" id="ARBA00004418"/>
    </source>
</evidence>
<feature type="signal peptide" evidence="6">
    <location>
        <begin position="1"/>
        <end position="25"/>
    </location>
</feature>
<keyword evidence="3" id="KW-0677">Repeat</keyword>
<dbReference type="PROSITE" id="PS51257">
    <property type="entry name" value="PROKAR_LIPOPROTEIN"/>
    <property type="match status" value="1"/>
</dbReference>
<dbReference type="FunFam" id="3.30.1340.30:FF:000001">
    <property type="entry name" value="Molecular chaperone OsmY"/>
    <property type="match status" value="1"/>
</dbReference>
<dbReference type="EMBL" id="CP021455">
    <property type="protein sequence ID" value="ARU06052.1"/>
    <property type="molecule type" value="Genomic_DNA"/>
</dbReference>
<evidence type="ECO:0000313" key="8">
    <source>
        <dbReference type="EMBL" id="ARU06052.1"/>
    </source>
</evidence>
<accession>A0A1Y0ES25</accession>
<comment type="subcellular location">
    <subcellularLocation>
        <location evidence="1">Periplasm</location>
    </subcellularLocation>
</comment>
<dbReference type="InterPro" id="IPR014004">
    <property type="entry name" value="Transpt-assoc_nodulatn_dom_bac"/>
</dbReference>
<dbReference type="PANTHER" id="PTHR34606:SF16">
    <property type="entry name" value="BON DOMAIN-CONTAINING PROTEIN"/>
    <property type="match status" value="1"/>
</dbReference>
<evidence type="ECO:0000259" key="7">
    <source>
        <dbReference type="PROSITE" id="PS50914"/>
    </source>
</evidence>
<sequence>MNTVRKIPAAWALATALAVGVTGLAGCSVARHQQTAGEFVDDAAITTKIKAAFAEDKTVAATSISVETLNGEVQLSGFAKSEAERSRAADIARATKGVKRVKNAVEVRR</sequence>
<evidence type="ECO:0000256" key="3">
    <source>
        <dbReference type="ARBA" id="ARBA00022737"/>
    </source>
</evidence>
<keyword evidence="9" id="KW-1185">Reference proteome</keyword>
<dbReference type="AlphaFoldDB" id="A0A1Y0ES25"/>
<dbReference type="GO" id="GO:0042597">
    <property type="term" value="C:periplasmic space"/>
    <property type="evidence" value="ECO:0007669"/>
    <property type="project" value="UniProtKB-SubCell"/>
</dbReference>
<dbReference type="PROSITE" id="PS50914">
    <property type="entry name" value="BON"/>
    <property type="match status" value="1"/>
</dbReference>
<dbReference type="InterPro" id="IPR007055">
    <property type="entry name" value="BON_dom"/>
</dbReference>
<gene>
    <name evidence="8" type="ORF">CCO03_16500</name>
</gene>
<evidence type="ECO:0000256" key="4">
    <source>
        <dbReference type="ARBA" id="ARBA00022764"/>
    </source>
</evidence>
<dbReference type="KEGG" id="cser:CCO03_16500"/>
<dbReference type="Gene3D" id="3.30.1340.30">
    <property type="match status" value="1"/>
</dbReference>
<keyword evidence="2 6" id="KW-0732">Signal</keyword>
<name>A0A1Y0ES25_9BURK</name>
<keyword evidence="4" id="KW-0574">Periplasm</keyword>
<reference evidence="8 9" key="1">
    <citation type="submission" date="2017-05" db="EMBL/GenBank/DDBJ databases">
        <authorList>
            <person name="Song R."/>
            <person name="Chenine A.L."/>
            <person name="Ruprecht R.M."/>
        </authorList>
    </citation>
    <scope>NUCLEOTIDE SEQUENCE [LARGE SCALE GENOMIC DNA]</scope>
    <source>
        <strain evidence="8 9">DSM 26136</strain>
    </source>
</reference>